<dbReference type="NCBIfam" id="TIGR01534">
    <property type="entry name" value="GAPDH-I"/>
    <property type="match status" value="1"/>
</dbReference>
<sequence length="365" mass="39946">MKVRVAINGFGRIGKNALRIWVEGNKPELEVAAINSTSGPRPHAHLFKYDSVYGVFPGSIEASDDALIINGKPIPFFAEKDPENLPWDELGIEIVIESTGKLRKRQDAEKHLKAGAKRVIITAPAEDVDRTIVMGVNEGDFYPERDFILSSASCTTNCLAPVVKVLDENLKIINGSMSTVHAYTADQHLVDKTHKDLRRARAAAMSIIPTTTGAAKAIGLVIPHLSGKLNGCAFRVPTPSVSIIDFVANVEKPTTKEEVNSLFKDASQGELKGILDYTEEPLVSTDFLKNPHSAVVDGLSTMVIDNRVVKVLAWYDNEYGYTMRVLELAAYIGGACRNYEKSRNVCHFAMGARRSMKPGAEKYGS</sequence>
<evidence type="ECO:0000256" key="8">
    <source>
        <dbReference type="RuleBase" id="RU361160"/>
    </source>
</evidence>
<dbReference type="InterPro" id="IPR036291">
    <property type="entry name" value="NAD(P)-bd_dom_sf"/>
</dbReference>
<dbReference type="PIRSF" id="PIRSF000149">
    <property type="entry name" value="GAP_DH"/>
    <property type="match status" value="1"/>
</dbReference>
<feature type="binding site" evidence="4">
    <location>
        <position position="184"/>
    </location>
    <ligand>
        <name>D-glyceraldehyde 3-phosphate</name>
        <dbReference type="ChEBI" id="CHEBI:59776"/>
    </ligand>
</feature>
<feature type="domain" description="Glyceraldehyde 3-phosphate dehydrogenase NAD(P) binding" evidence="9">
    <location>
        <begin position="3"/>
        <end position="154"/>
    </location>
</feature>
<dbReference type="EC" id="1.2.1.-" evidence="8"/>
<dbReference type="Gene3D" id="3.40.50.720">
    <property type="entry name" value="NAD(P)-binding Rossmann-like Domain"/>
    <property type="match status" value="1"/>
</dbReference>
<dbReference type="PROSITE" id="PS00071">
    <property type="entry name" value="GAPDH"/>
    <property type="match status" value="1"/>
</dbReference>
<evidence type="ECO:0000256" key="5">
    <source>
        <dbReference type="PIRSR" id="PIRSR000149-3"/>
    </source>
</evidence>
<organism evidence="10 11">
    <name type="scientific">Thermosediminibacter litoriperuensis</name>
    <dbReference type="NCBI Taxonomy" id="291989"/>
    <lineage>
        <taxon>Bacteria</taxon>
        <taxon>Bacillati</taxon>
        <taxon>Bacillota</taxon>
        <taxon>Clostridia</taxon>
        <taxon>Thermosediminibacterales</taxon>
        <taxon>Thermosediminibacteraceae</taxon>
        <taxon>Thermosediminibacter</taxon>
    </lineage>
</organism>
<dbReference type="AlphaFoldDB" id="A0A5S5AZJ5"/>
<dbReference type="FunFam" id="3.30.360.10:FF:000002">
    <property type="entry name" value="Glyceraldehyde-3-phosphate dehydrogenase"/>
    <property type="match status" value="1"/>
</dbReference>
<gene>
    <name evidence="10" type="ORF">LZ11_00194</name>
</gene>
<protein>
    <recommendedName>
        <fullName evidence="8">Glyceraldehyde-3-phosphate dehydrogenase</fullName>
        <ecNumber evidence="8">1.2.1.-</ecNumber>
    </recommendedName>
</protein>
<feature type="binding site" evidence="4">
    <location>
        <begin position="153"/>
        <end position="155"/>
    </location>
    <ligand>
        <name>D-glyceraldehyde 3-phosphate</name>
        <dbReference type="ChEBI" id="CHEBI:59776"/>
    </ligand>
</feature>
<dbReference type="Gene3D" id="3.30.360.10">
    <property type="entry name" value="Dihydrodipicolinate Reductase, domain 2"/>
    <property type="match status" value="1"/>
</dbReference>
<evidence type="ECO:0000256" key="3">
    <source>
        <dbReference type="PIRSR" id="PIRSR000149-1"/>
    </source>
</evidence>
<feature type="active site" description="Nucleophile" evidence="3">
    <location>
        <position position="154"/>
    </location>
</feature>
<keyword evidence="2 8" id="KW-0560">Oxidoreductase</keyword>
<proteinExistence type="inferred from homology"/>
<dbReference type="GO" id="GO:0050661">
    <property type="term" value="F:NADP binding"/>
    <property type="evidence" value="ECO:0007669"/>
    <property type="project" value="InterPro"/>
</dbReference>
<dbReference type="InterPro" id="IPR006424">
    <property type="entry name" value="Glyceraldehyde-3-P_DH_1"/>
</dbReference>
<dbReference type="FunFam" id="3.40.50.720:FF:000001">
    <property type="entry name" value="Glyceraldehyde-3-phosphate dehydrogenase"/>
    <property type="match status" value="1"/>
</dbReference>
<keyword evidence="5" id="KW-0520">NAD</keyword>
<dbReference type="CDD" id="cd05214">
    <property type="entry name" value="GAPDH_I_N"/>
    <property type="match status" value="1"/>
</dbReference>
<evidence type="ECO:0000259" key="9">
    <source>
        <dbReference type="SMART" id="SM00846"/>
    </source>
</evidence>
<name>A0A5S5AZJ5_9FIRM</name>
<evidence type="ECO:0000256" key="1">
    <source>
        <dbReference type="ARBA" id="ARBA00007406"/>
    </source>
</evidence>
<dbReference type="EMBL" id="VNHO01000002">
    <property type="protein sequence ID" value="TYP58739.1"/>
    <property type="molecule type" value="Genomic_DNA"/>
</dbReference>
<dbReference type="SUPFAM" id="SSF55347">
    <property type="entry name" value="Glyceraldehyde-3-phosphate dehydrogenase-like, C-terminal domain"/>
    <property type="match status" value="1"/>
</dbReference>
<dbReference type="Proteomes" id="UP000322294">
    <property type="component" value="Unassembled WGS sequence"/>
</dbReference>
<comment type="caution">
    <text evidence="10">The sequence shown here is derived from an EMBL/GenBank/DDBJ whole genome shotgun (WGS) entry which is preliminary data.</text>
</comment>
<evidence type="ECO:0000313" key="10">
    <source>
        <dbReference type="EMBL" id="TYP58739.1"/>
    </source>
</evidence>
<dbReference type="PANTHER" id="PTHR43148">
    <property type="entry name" value="GLYCERALDEHYDE-3-PHOSPHATE DEHYDROGENASE 2"/>
    <property type="match status" value="1"/>
</dbReference>
<dbReference type="CDD" id="cd18126">
    <property type="entry name" value="GAPDH_I_C"/>
    <property type="match status" value="1"/>
</dbReference>
<accession>A0A5S5AZJ5</accession>
<reference evidence="10 11" key="1">
    <citation type="submission" date="2019-07" db="EMBL/GenBank/DDBJ databases">
        <title>Genomic Encyclopedia of Type Strains, Phase I: the one thousand microbial genomes (KMG-I) project.</title>
        <authorList>
            <person name="Kyrpides N."/>
        </authorList>
    </citation>
    <scope>NUCLEOTIDE SEQUENCE [LARGE SCALE GENOMIC DNA]</scope>
    <source>
        <strain evidence="10 11">DSM 16647</strain>
    </source>
</reference>
<keyword evidence="11" id="KW-1185">Reference proteome</keyword>
<feature type="binding site" evidence="5">
    <location>
        <position position="317"/>
    </location>
    <ligand>
        <name>NAD(+)</name>
        <dbReference type="ChEBI" id="CHEBI:57540"/>
    </ligand>
</feature>
<dbReference type="InterPro" id="IPR020829">
    <property type="entry name" value="GlycerAld_3-P_DH_cat"/>
</dbReference>
<evidence type="ECO:0000256" key="6">
    <source>
        <dbReference type="PIRSR" id="PIRSR000149-4"/>
    </source>
</evidence>
<dbReference type="GO" id="GO:0016620">
    <property type="term" value="F:oxidoreductase activity, acting on the aldehyde or oxo group of donors, NAD or NADP as acceptor"/>
    <property type="evidence" value="ECO:0007669"/>
    <property type="project" value="InterPro"/>
</dbReference>
<evidence type="ECO:0000256" key="4">
    <source>
        <dbReference type="PIRSR" id="PIRSR000149-2"/>
    </source>
</evidence>
<dbReference type="InterPro" id="IPR020828">
    <property type="entry name" value="GlycerAld_3-P_DH_NAD(P)-bd"/>
</dbReference>
<dbReference type="Pfam" id="PF00044">
    <property type="entry name" value="Gp_dh_N"/>
    <property type="match status" value="1"/>
</dbReference>
<feature type="binding site" evidence="4">
    <location>
        <begin position="212"/>
        <end position="213"/>
    </location>
    <ligand>
        <name>D-glyceraldehyde 3-phosphate</name>
        <dbReference type="ChEBI" id="CHEBI:59776"/>
    </ligand>
</feature>
<dbReference type="InterPro" id="IPR020831">
    <property type="entry name" value="GlycerAld/Erythrose_P_DH"/>
</dbReference>
<evidence type="ECO:0000256" key="7">
    <source>
        <dbReference type="RuleBase" id="RU000397"/>
    </source>
</evidence>
<dbReference type="SMART" id="SM00846">
    <property type="entry name" value="Gp_dh_N"/>
    <property type="match status" value="1"/>
</dbReference>
<dbReference type="OrthoDB" id="9803304at2"/>
<feature type="binding site" evidence="4">
    <location>
        <position position="235"/>
    </location>
    <ligand>
        <name>D-glyceraldehyde 3-phosphate</name>
        <dbReference type="ChEBI" id="CHEBI:59776"/>
    </ligand>
</feature>
<feature type="binding site" evidence="5">
    <location>
        <position position="122"/>
    </location>
    <ligand>
        <name>NAD(+)</name>
        <dbReference type="ChEBI" id="CHEBI:57540"/>
    </ligand>
</feature>
<feature type="binding site" evidence="5">
    <location>
        <begin position="12"/>
        <end position="13"/>
    </location>
    <ligand>
        <name>NAD(+)</name>
        <dbReference type="ChEBI" id="CHEBI:57540"/>
    </ligand>
</feature>
<comment type="similarity">
    <text evidence="1 7">Belongs to the glyceraldehyde-3-phosphate dehydrogenase family.</text>
</comment>
<dbReference type="GO" id="GO:0051287">
    <property type="term" value="F:NAD binding"/>
    <property type="evidence" value="ECO:0007669"/>
    <property type="project" value="InterPro"/>
</dbReference>
<dbReference type="Pfam" id="PF02800">
    <property type="entry name" value="Gp_dh_C"/>
    <property type="match status" value="1"/>
</dbReference>
<dbReference type="GO" id="GO:0006006">
    <property type="term" value="P:glucose metabolic process"/>
    <property type="evidence" value="ECO:0007669"/>
    <property type="project" value="InterPro"/>
</dbReference>
<dbReference type="InterPro" id="IPR020830">
    <property type="entry name" value="GlycerAld_3-P_DH_AS"/>
</dbReference>
<evidence type="ECO:0000256" key="2">
    <source>
        <dbReference type="ARBA" id="ARBA00023002"/>
    </source>
</evidence>
<feature type="site" description="Activates thiol group during catalysis" evidence="6">
    <location>
        <position position="181"/>
    </location>
</feature>
<dbReference type="PRINTS" id="PR00078">
    <property type="entry name" value="G3PDHDRGNASE"/>
</dbReference>
<dbReference type="SUPFAM" id="SSF51735">
    <property type="entry name" value="NAD(P)-binding Rossmann-fold domains"/>
    <property type="match status" value="1"/>
</dbReference>
<keyword evidence="5" id="KW-0547">Nucleotide-binding</keyword>
<evidence type="ECO:0000313" key="11">
    <source>
        <dbReference type="Proteomes" id="UP000322294"/>
    </source>
</evidence>
<dbReference type="RefSeq" id="WP_148865772.1">
    <property type="nucleotide sequence ID" value="NZ_VNHO01000002.1"/>
</dbReference>